<evidence type="ECO:0000313" key="3">
    <source>
        <dbReference type="Proteomes" id="UP000189660"/>
    </source>
</evidence>
<reference evidence="2 3" key="1">
    <citation type="submission" date="2016-11" db="EMBL/GenBank/DDBJ databases">
        <title>Comparative genomics of Bartonella apis.</title>
        <authorList>
            <person name="Engel P."/>
        </authorList>
    </citation>
    <scope>NUCLEOTIDE SEQUENCE [LARGE SCALE GENOMIC DNA]</scope>
    <source>
        <strain evidence="2 3">BBC0178</strain>
    </source>
</reference>
<evidence type="ECO:0000313" key="2">
    <source>
        <dbReference type="EMBL" id="AQT42955.1"/>
    </source>
</evidence>
<dbReference type="InterPro" id="IPR021274">
    <property type="entry name" value="DUF2853"/>
</dbReference>
<dbReference type="Gene3D" id="1.10.238.120">
    <property type="entry name" value="Jann4075-like"/>
    <property type="match status" value="1"/>
</dbReference>
<feature type="compositionally biased region" description="Polar residues" evidence="1">
    <location>
        <begin position="55"/>
        <end position="68"/>
    </location>
</feature>
<dbReference type="InterPro" id="IPR023154">
    <property type="entry name" value="Jann4075-like_sf"/>
</dbReference>
<name>A0A1U9MCB8_9HYPH</name>
<organism evidence="2 3">
    <name type="scientific">Bartonella apihabitans</name>
    <dbReference type="NCBI Taxonomy" id="2750929"/>
    <lineage>
        <taxon>Bacteria</taxon>
        <taxon>Pseudomonadati</taxon>
        <taxon>Pseudomonadota</taxon>
        <taxon>Alphaproteobacteria</taxon>
        <taxon>Hyphomicrobiales</taxon>
        <taxon>Bartonellaceae</taxon>
        <taxon>Bartonella</taxon>
    </lineage>
</organism>
<feature type="region of interest" description="Disordered" evidence="1">
    <location>
        <begin position="34"/>
        <end position="68"/>
    </location>
</feature>
<accession>A0A1U9MCB8</accession>
<proteinExistence type="predicted"/>
<feature type="compositionally biased region" description="Basic and acidic residues" evidence="1">
    <location>
        <begin position="34"/>
        <end position="54"/>
    </location>
</feature>
<dbReference type="EMBL" id="CP015820">
    <property type="protein sequence ID" value="AQT42955.1"/>
    <property type="molecule type" value="Genomic_DNA"/>
</dbReference>
<dbReference type="Pfam" id="PF11015">
    <property type="entry name" value="DUF2853"/>
    <property type="match status" value="1"/>
</dbReference>
<dbReference type="AlphaFoldDB" id="A0A1U9MCB8"/>
<dbReference type="SUPFAM" id="SSF158587">
    <property type="entry name" value="Jann4075-like"/>
    <property type="match status" value="1"/>
</dbReference>
<protein>
    <submittedName>
        <fullName evidence="2">Uncharacterized protein</fullName>
    </submittedName>
</protein>
<gene>
    <name evidence="2" type="ORF">BBC0178_014940</name>
</gene>
<keyword evidence="3" id="KW-1185">Reference proteome</keyword>
<evidence type="ECO:0000256" key="1">
    <source>
        <dbReference type="SAM" id="MobiDB-lite"/>
    </source>
</evidence>
<sequence length="68" mass="7820">MKNHLEQIKKYDANPDEDAVKRLENRLSLTLQKRDAAEVAVSDQKELQRVENGPKKSSVQMSNRVNVQ</sequence>
<dbReference type="KEGG" id="bapa:BBC0178_014940"/>
<dbReference type="Proteomes" id="UP000189660">
    <property type="component" value="Chromosome"/>
</dbReference>